<comment type="caution">
    <text evidence="3">The sequence shown here is derived from an EMBL/GenBank/DDBJ whole genome shotgun (WGS) entry which is preliminary data.</text>
</comment>
<organism evidence="3 4">
    <name type="scientific">Amylocarpus encephaloides</name>
    <dbReference type="NCBI Taxonomy" id="45428"/>
    <lineage>
        <taxon>Eukaryota</taxon>
        <taxon>Fungi</taxon>
        <taxon>Dikarya</taxon>
        <taxon>Ascomycota</taxon>
        <taxon>Pezizomycotina</taxon>
        <taxon>Leotiomycetes</taxon>
        <taxon>Helotiales</taxon>
        <taxon>Helotiales incertae sedis</taxon>
        <taxon>Amylocarpus</taxon>
    </lineage>
</organism>
<dbReference type="AlphaFoldDB" id="A0A9P8C9K3"/>
<feature type="compositionally biased region" description="Polar residues" evidence="2">
    <location>
        <begin position="273"/>
        <end position="298"/>
    </location>
</feature>
<keyword evidence="1" id="KW-0175">Coiled coil</keyword>
<reference evidence="3" key="1">
    <citation type="journal article" date="2021" name="IMA Fungus">
        <title>Genomic characterization of three marine fungi, including Emericellopsis atlantica sp. nov. with signatures of a generalist lifestyle and marine biomass degradation.</title>
        <authorList>
            <person name="Hagestad O.C."/>
            <person name="Hou L."/>
            <person name="Andersen J.H."/>
            <person name="Hansen E.H."/>
            <person name="Altermark B."/>
            <person name="Li C."/>
            <person name="Kuhnert E."/>
            <person name="Cox R.J."/>
            <person name="Crous P.W."/>
            <person name="Spatafora J.W."/>
            <person name="Lail K."/>
            <person name="Amirebrahimi M."/>
            <person name="Lipzen A."/>
            <person name="Pangilinan J."/>
            <person name="Andreopoulos W."/>
            <person name="Hayes R.D."/>
            <person name="Ng V."/>
            <person name="Grigoriev I.V."/>
            <person name="Jackson S.A."/>
            <person name="Sutton T.D.S."/>
            <person name="Dobson A.D.W."/>
            <person name="Rama T."/>
        </authorList>
    </citation>
    <scope>NUCLEOTIDE SEQUENCE</scope>
    <source>
        <strain evidence="3">TRa018bII</strain>
    </source>
</reference>
<feature type="coiled-coil region" evidence="1">
    <location>
        <begin position="143"/>
        <end position="220"/>
    </location>
</feature>
<name>A0A9P8C9K3_9HELO</name>
<proteinExistence type="predicted"/>
<dbReference type="Proteomes" id="UP000824998">
    <property type="component" value="Unassembled WGS sequence"/>
</dbReference>
<evidence type="ECO:0000313" key="4">
    <source>
        <dbReference type="Proteomes" id="UP000824998"/>
    </source>
</evidence>
<evidence type="ECO:0000256" key="1">
    <source>
        <dbReference type="SAM" id="Coils"/>
    </source>
</evidence>
<feature type="region of interest" description="Disordered" evidence="2">
    <location>
        <begin position="1"/>
        <end position="68"/>
    </location>
</feature>
<evidence type="ECO:0000313" key="3">
    <source>
        <dbReference type="EMBL" id="KAG9237211.1"/>
    </source>
</evidence>
<feature type="compositionally biased region" description="Basic and acidic residues" evidence="2">
    <location>
        <begin position="53"/>
        <end position="63"/>
    </location>
</feature>
<accession>A0A9P8C9K3</accession>
<dbReference type="OrthoDB" id="3532430at2759"/>
<evidence type="ECO:0000256" key="2">
    <source>
        <dbReference type="SAM" id="MobiDB-lite"/>
    </source>
</evidence>
<sequence>MADSGNHSTAIDDRPAVVRRKRRTTVGTSLPASKSGCMLTLPATPKRSKKRARFSDPRPETKLESTSSGLTPFIRRTTLSSTLPPASHHIPPTTRWNHGDDGIPISGTIQFEPLRQVISGRVKRRLKRRGLSEEANNIEWGNRREVKLLRAEVERLKSELEAKYAEIQGIRDMEDQGDQDESGDSITELTARVQELEQQVTELKAELHQKEIESEGIQDADSVIEDGGRVLANDDLQEAQGYDDVISIPTRLDTSFPSPPPTMPNTPCKHSPSRNTRVPPSTPTSDSSNELLNTQLQSELEPGRESGLANHTLETAQSPVKSRKGKAVRETRVAGLRERRQGTRWMSTLVPFFSPNASGD</sequence>
<feature type="region of interest" description="Disordered" evidence="2">
    <location>
        <begin position="249"/>
        <end position="332"/>
    </location>
</feature>
<protein>
    <submittedName>
        <fullName evidence="3">Uncharacterized protein</fullName>
    </submittedName>
</protein>
<gene>
    <name evidence="3" type="ORF">BJ875DRAFT_172998</name>
</gene>
<keyword evidence="4" id="KW-1185">Reference proteome</keyword>
<dbReference type="EMBL" id="MU251391">
    <property type="protein sequence ID" value="KAG9237211.1"/>
    <property type="molecule type" value="Genomic_DNA"/>
</dbReference>